<evidence type="ECO:0000313" key="7">
    <source>
        <dbReference type="Proteomes" id="UP001449795"/>
    </source>
</evidence>
<feature type="domain" description="Glycosyl transferase family 1" evidence="4">
    <location>
        <begin position="179"/>
        <end position="333"/>
    </location>
</feature>
<evidence type="ECO:0000256" key="2">
    <source>
        <dbReference type="ARBA" id="ARBA00022676"/>
    </source>
</evidence>
<dbReference type="Pfam" id="PF13439">
    <property type="entry name" value="Glyco_transf_4"/>
    <property type="match status" value="1"/>
</dbReference>
<name>A0ABZ3D6C8_9PROT</name>
<gene>
    <name evidence="6" type="ORF">AAC691_01435</name>
</gene>
<comment type="similarity">
    <text evidence="1">Belongs to the glycosyltransferase group 1 family. Glycosyltransferase 4 subfamily.</text>
</comment>
<evidence type="ECO:0000256" key="3">
    <source>
        <dbReference type="ARBA" id="ARBA00022679"/>
    </source>
</evidence>
<keyword evidence="7" id="KW-1185">Reference proteome</keyword>
<feature type="domain" description="Glycosyltransferase subfamily 4-like N-terminal" evidence="5">
    <location>
        <begin position="13"/>
        <end position="160"/>
    </location>
</feature>
<dbReference type="InterPro" id="IPR001296">
    <property type="entry name" value="Glyco_trans_1"/>
</dbReference>
<accession>A0ABZ3D6C8</accession>
<proteinExistence type="inferred from homology"/>
<evidence type="ECO:0000259" key="4">
    <source>
        <dbReference type="Pfam" id="PF00534"/>
    </source>
</evidence>
<dbReference type="GO" id="GO:0016757">
    <property type="term" value="F:glycosyltransferase activity"/>
    <property type="evidence" value="ECO:0007669"/>
    <property type="project" value="UniProtKB-KW"/>
</dbReference>
<dbReference type="SUPFAM" id="SSF53756">
    <property type="entry name" value="UDP-Glycosyltransferase/glycogen phosphorylase"/>
    <property type="match status" value="1"/>
</dbReference>
<sequence length="364" mass="39422">MRIAYVINSVEGGGAAFPVPDITRLMRDGGHEVALFALLRRDGRALPAITASGLQAAVRAGSRQDHVAALRWLDRQVASWRPDLIWTSLTRATVMGQMIGLKRRIPVVSWQHSAGLSPANTGLLRALRGLSRLWVADSRCVLAFMHDRLAVPPSRAMLWPIFRADPGCPVARPWQAGEPVRIGSLGRLHPVKGYDHLCHALAILKADTTLPPFEITIAGEGAERPHLESLIRQYGLTNLHLAGFQDAVPPFLATQHGYVQPSLHEGLCIGVHQAMQAGLAPIASAVGEIPYTVQDGMSGWLVPPRDPPALAAALARALRRPDRLASMGQAARTQVLDRFAPERFAAAGRAILDRVQPASRPTRS</sequence>
<dbReference type="Proteomes" id="UP001449795">
    <property type="component" value="Chromosome"/>
</dbReference>
<dbReference type="EC" id="2.4.-.-" evidence="6"/>
<evidence type="ECO:0000313" key="6">
    <source>
        <dbReference type="EMBL" id="XAE43165.1"/>
    </source>
</evidence>
<dbReference type="Pfam" id="PF00534">
    <property type="entry name" value="Glycos_transf_1"/>
    <property type="match status" value="1"/>
</dbReference>
<dbReference type="EMBL" id="CP152276">
    <property type="protein sequence ID" value="XAE43165.1"/>
    <property type="molecule type" value="Genomic_DNA"/>
</dbReference>
<organism evidence="6 7">
    <name type="scientific">Nguyenibacter vanlangensis</name>
    <dbReference type="NCBI Taxonomy" id="1216886"/>
    <lineage>
        <taxon>Bacteria</taxon>
        <taxon>Pseudomonadati</taxon>
        <taxon>Pseudomonadota</taxon>
        <taxon>Alphaproteobacteria</taxon>
        <taxon>Acetobacterales</taxon>
        <taxon>Acetobacteraceae</taxon>
        <taxon>Nguyenibacter</taxon>
    </lineage>
</organism>
<keyword evidence="3 6" id="KW-0808">Transferase</keyword>
<evidence type="ECO:0000256" key="1">
    <source>
        <dbReference type="ARBA" id="ARBA00009481"/>
    </source>
</evidence>
<dbReference type="PANTHER" id="PTHR12526:SF640">
    <property type="entry name" value="COLANIC ACID BIOSYNTHESIS GLYCOSYLTRANSFERASE WCAL-RELATED"/>
    <property type="match status" value="1"/>
</dbReference>
<dbReference type="RefSeq" id="WP_342628708.1">
    <property type="nucleotide sequence ID" value="NZ_CP152276.1"/>
</dbReference>
<dbReference type="PANTHER" id="PTHR12526">
    <property type="entry name" value="GLYCOSYLTRANSFERASE"/>
    <property type="match status" value="1"/>
</dbReference>
<evidence type="ECO:0000259" key="5">
    <source>
        <dbReference type="Pfam" id="PF13439"/>
    </source>
</evidence>
<dbReference type="Gene3D" id="3.40.50.2000">
    <property type="entry name" value="Glycogen Phosphorylase B"/>
    <property type="match status" value="2"/>
</dbReference>
<dbReference type="InterPro" id="IPR028098">
    <property type="entry name" value="Glyco_trans_4-like_N"/>
</dbReference>
<keyword evidence="2 6" id="KW-0328">Glycosyltransferase</keyword>
<reference evidence="6 7" key="1">
    <citation type="submission" date="2024-04" db="EMBL/GenBank/DDBJ databases">
        <title>Complete genome sequence of Nguyenibacter vanlangesis HBCM-1154, a strain capable of nitrogen fixation, IAA production, and phosphorus solubilization isolated from sugarcane soil.</title>
        <authorList>
            <person name="MY HANH P."/>
        </authorList>
    </citation>
    <scope>NUCLEOTIDE SEQUENCE [LARGE SCALE GENOMIC DNA]</scope>
    <source>
        <strain evidence="6 7">HBCM 1154</strain>
    </source>
</reference>
<protein>
    <submittedName>
        <fullName evidence="6">Glycosyltransferase</fullName>
        <ecNumber evidence="6">2.4.-.-</ecNumber>
    </submittedName>
</protein>